<dbReference type="PANTHER" id="PTHR23079:SF14">
    <property type="entry name" value="RNA-DEPENDENT RNA POLYMERASE"/>
    <property type="match status" value="1"/>
</dbReference>
<keyword evidence="1" id="KW-0548">Nucleotidyltransferase</keyword>
<feature type="region of interest" description="Disordered" evidence="2">
    <location>
        <begin position="1105"/>
        <end position="1168"/>
    </location>
</feature>
<dbReference type="EC" id="2.7.7.48" evidence="1"/>
<keyword evidence="1" id="KW-0694">RNA-binding</keyword>
<dbReference type="GO" id="GO:0003723">
    <property type="term" value="F:RNA binding"/>
    <property type="evidence" value="ECO:0007669"/>
    <property type="project" value="UniProtKB-KW"/>
</dbReference>
<dbReference type="GO" id="GO:0030422">
    <property type="term" value="P:siRNA processing"/>
    <property type="evidence" value="ECO:0007669"/>
    <property type="project" value="TreeGrafter"/>
</dbReference>
<evidence type="ECO:0000313" key="5">
    <source>
        <dbReference type="Proteomes" id="UP000324022"/>
    </source>
</evidence>
<feature type="compositionally biased region" description="Polar residues" evidence="2">
    <location>
        <begin position="1123"/>
        <end position="1132"/>
    </location>
</feature>
<feature type="compositionally biased region" description="Low complexity" evidence="2">
    <location>
        <begin position="50"/>
        <end position="60"/>
    </location>
</feature>
<dbReference type="InterPro" id="IPR007855">
    <property type="entry name" value="RDRP"/>
</dbReference>
<dbReference type="Proteomes" id="UP000324022">
    <property type="component" value="Unassembled WGS sequence"/>
</dbReference>
<feature type="compositionally biased region" description="Polar residues" evidence="2">
    <location>
        <begin position="106"/>
        <end position="118"/>
    </location>
</feature>
<feature type="region of interest" description="Disordered" evidence="2">
    <location>
        <begin position="1"/>
        <end position="124"/>
    </location>
</feature>
<dbReference type="EMBL" id="OOIN01000012">
    <property type="protein sequence ID" value="SPO25775.1"/>
    <property type="molecule type" value="Genomic_DNA"/>
</dbReference>
<feature type="compositionally biased region" description="Polar residues" evidence="2">
    <location>
        <begin position="77"/>
        <end position="91"/>
    </location>
</feature>
<feature type="region of interest" description="Disordered" evidence="2">
    <location>
        <begin position="673"/>
        <end position="694"/>
    </location>
</feature>
<dbReference type="PANTHER" id="PTHR23079">
    <property type="entry name" value="RNA-DEPENDENT RNA POLYMERASE"/>
    <property type="match status" value="1"/>
</dbReference>
<name>A0A5C3E6N8_9BASI</name>
<feature type="domain" description="RDRP core" evidence="3">
    <location>
        <begin position="354"/>
        <end position="1003"/>
    </location>
</feature>
<dbReference type="GO" id="GO:0003968">
    <property type="term" value="F:RNA-directed RNA polymerase activity"/>
    <property type="evidence" value="ECO:0007669"/>
    <property type="project" value="UniProtKB-KW"/>
</dbReference>
<evidence type="ECO:0000256" key="2">
    <source>
        <dbReference type="SAM" id="MobiDB-lite"/>
    </source>
</evidence>
<keyword evidence="5" id="KW-1185">Reference proteome</keyword>
<feature type="compositionally biased region" description="Basic and acidic residues" evidence="2">
    <location>
        <begin position="1107"/>
        <end position="1121"/>
    </location>
</feature>
<proteinExistence type="inferred from homology"/>
<keyword evidence="1" id="KW-0696">RNA-directed RNA polymerase</keyword>
<dbReference type="Pfam" id="PF05183">
    <property type="entry name" value="RdRP"/>
    <property type="match status" value="1"/>
</dbReference>
<organism evidence="4 5">
    <name type="scientific">Ustilago trichophora</name>
    <dbReference type="NCBI Taxonomy" id="86804"/>
    <lineage>
        <taxon>Eukaryota</taxon>
        <taxon>Fungi</taxon>
        <taxon>Dikarya</taxon>
        <taxon>Basidiomycota</taxon>
        <taxon>Ustilaginomycotina</taxon>
        <taxon>Ustilaginomycetes</taxon>
        <taxon>Ustilaginales</taxon>
        <taxon>Ustilaginaceae</taxon>
        <taxon>Ustilago</taxon>
    </lineage>
</organism>
<reference evidence="4 5" key="1">
    <citation type="submission" date="2018-03" db="EMBL/GenBank/DDBJ databases">
        <authorList>
            <person name="Guldener U."/>
        </authorList>
    </citation>
    <scope>NUCLEOTIDE SEQUENCE [LARGE SCALE GENOMIC DNA]</scope>
    <source>
        <strain evidence="4 5">NBRC100155</strain>
    </source>
</reference>
<comment type="similarity">
    <text evidence="1">Belongs to the RdRP family.</text>
</comment>
<evidence type="ECO:0000313" key="4">
    <source>
        <dbReference type="EMBL" id="SPO25775.1"/>
    </source>
</evidence>
<dbReference type="OrthoDB" id="10055769at2759"/>
<dbReference type="GO" id="GO:0031380">
    <property type="term" value="C:nuclear RNA-directed RNA polymerase complex"/>
    <property type="evidence" value="ECO:0007669"/>
    <property type="project" value="TreeGrafter"/>
</dbReference>
<protein>
    <recommendedName>
        <fullName evidence="1">RNA-dependent RNA polymerase</fullName>
        <ecNumber evidence="1">2.7.7.48</ecNumber>
    </recommendedName>
</protein>
<accession>A0A5C3E6N8</accession>
<gene>
    <name evidence="4" type="ORF">UTRI_03140</name>
</gene>
<evidence type="ECO:0000259" key="3">
    <source>
        <dbReference type="Pfam" id="PF05183"/>
    </source>
</evidence>
<keyword evidence="1" id="KW-0808">Transferase</keyword>
<sequence length="1314" mass="146727">MNQVSVQLSQRTRSKIDSIASTSNAVARAERKRSALNPLTSPAKRPANASHSSPQQSSSSTAILRALFESSDELDQGQDNPAMSDSESGSDSFHDARNVDPFDDTPGSSQGTERSTPPSAGITGKAPAWMLFREESPDRIFLPIPKPVRRQTRQVKTEPKELGMHAELAAAESADDANNYTNVVPSPRAHPGNVAPFVVIESHMRIKIMQSQPDGRLSVPWGVQYYLASLVSFGLFSLDELIFTTGINALRSNSNVDSICALFDPANQHKLWEFRTDTAIMARRATDRERQVCAELDREAEIRADSPLNGVIGPPGEEMRSFGGRVLFEGRIMSSQNEERPQTGKRRKHRIFSVQLLPPKLGGSCRFSRRFGSQSIIRLKMDVAMARDARRFAIHPKTQEIQQEISDFFSQTVHIMGRKYRPFICKDETIFYLWVGSPPNCPDQPDFDCIWDFINHHAPFAQNGRSQLGKFIQRVLLGLSTSVPASVIDDITYESDIFGDPDPVTGKKVEMTDGAASVSLTVAKDIAQHLGYDSVPSAFQGRIAGSKGVWYIDPFAECSLPGEQAKRWIKIRDSQKKIHYPAGQNLDLSQLVIDLLGPSRLFAPSTLSKQIILVLQSNGVPIRTFADMQRAELQKIAEEISNWEGPDASVCMRLATVVERLCKVESLRAKRSTESAEHRAQGMESQISNNSADGDRALGDDDRDIFFGQDGRHIWNGKPLSKHECAYEMLLSGFHPKSCPYLAELLVDIADLAMKRVIKRFAIPVARSAEAMVIPDPTGTLEEGEIQFRFSGDAVLDPDTRLRLRHVPEGEVLVTRHPCLLPTDIRKVRAVVRAELSLYQDVVVFSTKGQRPLASLLSGGDYDGDLIRVFWEPKLVQAFENSDVSYADCPFDISDVFDRSAETVSDFVGQHEEKNKDERDRVLIKELVAGAFEPAVRGLYGIMHLYAAWQFGIWSPEAIELAHKFCQCMDSQKTGLTLKARVRIEDSKLYLGNLPEWAHDTNDETAPRDWFAVDDNRSTQTARKNKDRPKSVLCALWAEGKAEMGKLKLRLQKETEKLRGVEDAAISGVWKEAEQLGQISAEEKEAIRSHIKVMEESFLRTNMRTRQTIEARTRELRKGEPSSKVSPQNSARPSKGMPLRRVRSEAKPTLLSRPSISERLTGAASSSAVDDLNSSDMLERLDETIEVPAILGSTSEVAARFCQWPRGFEKEYIAKKDRYAVHRLAMLRASYAYSITYASRPRFAFEMAWRWIMSIKAEASGDAATTASGGRRLQEKAQGMGSMQVPYSTLDLLGLRKKLINRNFEMTQGRGVEI</sequence>
<feature type="compositionally biased region" description="Polar residues" evidence="2">
    <location>
        <begin position="1"/>
        <end position="11"/>
    </location>
</feature>
<evidence type="ECO:0000256" key="1">
    <source>
        <dbReference type="RuleBase" id="RU363098"/>
    </source>
</evidence>
<comment type="catalytic activity">
    <reaction evidence="1">
        <text>RNA(n) + a ribonucleoside 5'-triphosphate = RNA(n+1) + diphosphate</text>
        <dbReference type="Rhea" id="RHEA:21248"/>
        <dbReference type="Rhea" id="RHEA-COMP:14527"/>
        <dbReference type="Rhea" id="RHEA-COMP:17342"/>
        <dbReference type="ChEBI" id="CHEBI:33019"/>
        <dbReference type="ChEBI" id="CHEBI:61557"/>
        <dbReference type="ChEBI" id="CHEBI:140395"/>
        <dbReference type="EC" id="2.7.7.48"/>
    </reaction>
</comment>
<dbReference type="InterPro" id="IPR057596">
    <property type="entry name" value="RDRP_core"/>
</dbReference>